<dbReference type="Gramene" id="OE9A087703T1">
    <property type="protein sequence ID" value="OE9A087703C1"/>
    <property type="gene ID" value="OE9A087703"/>
</dbReference>
<proteinExistence type="predicted"/>
<name>A0A8S0T532_OLEEU</name>
<keyword evidence="3" id="KW-1185">Reference proteome</keyword>
<organism evidence="2 3">
    <name type="scientific">Olea europaea subsp. europaea</name>
    <dbReference type="NCBI Taxonomy" id="158383"/>
    <lineage>
        <taxon>Eukaryota</taxon>
        <taxon>Viridiplantae</taxon>
        <taxon>Streptophyta</taxon>
        <taxon>Embryophyta</taxon>
        <taxon>Tracheophyta</taxon>
        <taxon>Spermatophyta</taxon>
        <taxon>Magnoliopsida</taxon>
        <taxon>eudicotyledons</taxon>
        <taxon>Gunneridae</taxon>
        <taxon>Pentapetalae</taxon>
        <taxon>asterids</taxon>
        <taxon>lamiids</taxon>
        <taxon>Lamiales</taxon>
        <taxon>Oleaceae</taxon>
        <taxon>Oleeae</taxon>
        <taxon>Olea</taxon>
    </lineage>
</organism>
<accession>A0A8S0T532</accession>
<sequence length="190" mass="19916">MATPLWHNSGSRTKCASTAEAGGEGPLELPRQLLPEAGGGGKRFLPPVKIRSRRKRLPLRLHPTEATGASVAVGAPAADLGLVFSLTRRVVLGPPRPRGIEIEWHVGRNAAATEGSVAVGAPGPDLGPVFSLTRRVLLGPPRSRGIEIEIEWHVGRNAGATGASVAVEFNTETKGDRDGEACWSVVAGLF</sequence>
<evidence type="ECO:0000313" key="2">
    <source>
        <dbReference type="EMBL" id="CAA3000197.1"/>
    </source>
</evidence>
<comment type="caution">
    <text evidence="2">The sequence shown here is derived from an EMBL/GenBank/DDBJ whole genome shotgun (WGS) entry which is preliminary data.</text>
</comment>
<reference evidence="2 3" key="1">
    <citation type="submission" date="2019-12" db="EMBL/GenBank/DDBJ databases">
        <authorList>
            <person name="Alioto T."/>
            <person name="Alioto T."/>
            <person name="Gomez Garrido J."/>
        </authorList>
    </citation>
    <scope>NUCLEOTIDE SEQUENCE [LARGE SCALE GENOMIC DNA]</scope>
</reference>
<protein>
    <submittedName>
        <fullName evidence="2">Uncharacterized protein</fullName>
    </submittedName>
</protein>
<feature type="region of interest" description="Disordered" evidence="1">
    <location>
        <begin position="1"/>
        <end position="26"/>
    </location>
</feature>
<dbReference type="AlphaFoldDB" id="A0A8S0T532"/>
<feature type="compositionally biased region" description="Polar residues" evidence="1">
    <location>
        <begin position="1"/>
        <end position="16"/>
    </location>
</feature>
<evidence type="ECO:0000313" key="3">
    <source>
        <dbReference type="Proteomes" id="UP000594638"/>
    </source>
</evidence>
<evidence type="ECO:0000256" key="1">
    <source>
        <dbReference type="SAM" id="MobiDB-lite"/>
    </source>
</evidence>
<dbReference type="EMBL" id="CACTIH010005674">
    <property type="protein sequence ID" value="CAA3000197.1"/>
    <property type="molecule type" value="Genomic_DNA"/>
</dbReference>
<dbReference type="Proteomes" id="UP000594638">
    <property type="component" value="Unassembled WGS sequence"/>
</dbReference>
<gene>
    <name evidence="2" type="ORF">OLEA9_A087703</name>
</gene>